<dbReference type="STRING" id="299467.A0A443RWK0"/>
<dbReference type="VEuPathDB" id="VectorBase:LDEU012289"/>
<evidence type="ECO:0000256" key="2">
    <source>
        <dbReference type="ARBA" id="ARBA00022801"/>
    </source>
</evidence>
<evidence type="ECO:0000256" key="4">
    <source>
        <dbReference type="ARBA" id="ARBA00023098"/>
    </source>
</evidence>
<evidence type="ECO:0000256" key="3">
    <source>
        <dbReference type="ARBA" id="ARBA00023043"/>
    </source>
</evidence>
<accession>A0A443RWK0</accession>
<feature type="short sequence motif" description="DGA/G" evidence="5">
    <location>
        <begin position="231"/>
        <end position="233"/>
    </location>
</feature>
<keyword evidence="8" id="KW-1185">Reference proteome</keyword>
<evidence type="ECO:0000313" key="8">
    <source>
        <dbReference type="Proteomes" id="UP000288716"/>
    </source>
</evidence>
<dbReference type="GO" id="GO:0047499">
    <property type="term" value="F:calcium-independent phospholipase A2 activity"/>
    <property type="evidence" value="ECO:0007669"/>
    <property type="project" value="InterPro"/>
</dbReference>
<dbReference type="GO" id="GO:0005739">
    <property type="term" value="C:mitochondrion"/>
    <property type="evidence" value="ECO:0007669"/>
    <property type="project" value="TreeGrafter"/>
</dbReference>
<keyword evidence="3" id="KW-0040">ANK repeat</keyword>
<proteinExistence type="predicted"/>
<dbReference type="Pfam" id="PF01734">
    <property type="entry name" value="Patatin"/>
    <property type="match status" value="1"/>
</dbReference>
<dbReference type="InterPro" id="IPR002641">
    <property type="entry name" value="PNPLA_dom"/>
</dbReference>
<dbReference type="Gene3D" id="3.40.1090.10">
    <property type="entry name" value="Cytosolic phospholipase A2 catalytic domain"/>
    <property type="match status" value="1"/>
</dbReference>
<feature type="short sequence motif" description="GXGXXG" evidence="5">
    <location>
        <begin position="65"/>
        <end position="70"/>
    </location>
</feature>
<dbReference type="PANTHER" id="PTHR24139:SF34">
    <property type="entry name" value="85_88 KDA CALCIUM-INDEPENDENT PHOSPHOLIPASE A2"/>
    <property type="match status" value="1"/>
</dbReference>
<dbReference type="PROSITE" id="PS51635">
    <property type="entry name" value="PNPLA"/>
    <property type="match status" value="1"/>
</dbReference>
<feature type="short sequence motif" description="GXSXG" evidence="5">
    <location>
        <begin position="97"/>
        <end position="101"/>
    </location>
</feature>
<organism evidence="7 8">
    <name type="scientific">Leptotrombidium deliense</name>
    <dbReference type="NCBI Taxonomy" id="299467"/>
    <lineage>
        <taxon>Eukaryota</taxon>
        <taxon>Metazoa</taxon>
        <taxon>Ecdysozoa</taxon>
        <taxon>Arthropoda</taxon>
        <taxon>Chelicerata</taxon>
        <taxon>Arachnida</taxon>
        <taxon>Acari</taxon>
        <taxon>Acariformes</taxon>
        <taxon>Trombidiformes</taxon>
        <taxon>Prostigmata</taxon>
        <taxon>Anystina</taxon>
        <taxon>Parasitengona</taxon>
        <taxon>Trombiculoidea</taxon>
        <taxon>Trombiculidae</taxon>
        <taxon>Leptotrombidium</taxon>
    </lineage>
</organism>
<dbReference type="InterPro" id="IPR047148">
    <property type="entry name" value="PLPL9"/>
</dbReference>
<feature type="active site" description="Proton acceptor" evidence="5">
    <location>
        <position position="231"/>
    </location>
</feature>
<dbReference type="GO" id="GO:0052816">
    <property type="term" value="F:long-chain fatty acyl-CoA hydrolase activity"/>
    <property type="evidence" value="ECO:0007669"/>
    <property type="project" value="TreeGrafter"/>
</dbReference>
<keyword evidence="2 5" id="KW-0378">Hydrolase</keyword>
<keyword evidence="5" id="KW-0442">Lipid degradation</keyword>
<keyword evidence="1" id="KW-0677">Repeat</keyword>
<keyword evidence="4 5" id="KW-0443">Lipid metabolism</keyword>
<dbReference type="GO" id="GO:0016042">
    <property type="term" value="P:lipid catabolic process"/>
    <property type="evidence" value="ECO:0007669"/>
    <property type="project" value="UniProtKB-UniRule"/>
</dbReference>
<dbReference type="PANTHER" id="PTHR24139">
    <property type="entry name" value="CALCIUM-INDEPENDENT PHOSPHOLIPASE A2"/>
    <property type="match status" value="1"/>
</dbReference>
<dbReference type="GO" id="GO:2000304">
    <property type="term" value="P:positive regulation of ceramide biosynthetic process"/>
    <property type="evidence" value="ECO:0007669"/>
    <property type="project" value="TreeGrafter"/>
</dbReference>
<protein>
    <submittedName>
        <fullName evidence="7">85/88 kDa calcium-independent phospholipase A2-like protein</fullName>
    </submittedName>
</protein>
<comment type="caution">
    <text evidence="7">The sequence shown here is derived from an EMBL/GenBank/DDBJ whole genome shotgun (WGS) entry which is preliminary data.</text>
</comment>
<evidence type="ECO:0000259" key="6">
    <source>
        <dbReference type="PROSITE" id="PS51635"/>
    </source>
</evidence>
<evidence type="ECO:0000256" key="5">
    <source>
        <dbReference type="PROSITE-ProRule" id="PRU01161"/>
    </source>
</evidence>
<dbReference type="AlphaFoldDB" id="A0A443RWK0"/>
<evidence type="ECO:0000313" key="7">
    <source>
        <dbReference type="EMBL" id="RWS19751.1"/>
    </source>
</evidence>
<dbReference type="OrthoDB" id="6513706at2759"/>
<sequence length="316" mass="34903">MNCFFNGTPIDASPFNRVENICDSLLSSLIVDNAVSAKQKYFTNGDVMEIDKTDDRNIRLLCLDGGGIRGLILIQMLSVLEEVVRLKVGDCFDWIAGTSTGGILALYIALGNSASECRKLYFRLKDKVFVGSRPYDSEPLEKFLREALGEETKMSDIQKPKVMVTATVADQFPADMHTFRNYTFPEDIVDESKGKFNKRIFHKPCDQLVWMAARSSGAAPTYFRPCGSFLDGGLISNNPTLDALTEIIKYNASLDAIGKSNEKYTLRAVVSLGTGSIPVTQVPIIDIFRPDSLFGVAKMAFMASSLGQLLIDQMDK</sequence>
<dbReference type="SUPFAM" id="SSF52151">
    <property type="entry name" value="FabD/lysophospholipase-like"/>
    <property type="match status" value="1"/>
</dbReference>
<dbReference type="Proteomes" id="UP000288716">
    <property type="component" value="Unassembled WGS sequence"/>
</dbReference>
<feature type="domain" description="PNPLA" evidence="6">
    <location>
        <begin position="61"/>
        <end position="244"/>
    </location>
</feature>
<evidence type="ECO:0000256" key="1">
    <source>
        <dbReference type="ARBA" id="ARBA00022737"/>
    </source>
</evidence>
<name>A0A443RWK0_9ACAR</name>
<feature type="active site" description="Nucleophile" evidence="5">
    <location>
        <position position="99"/>
    </location>
</feature>
<dbReference type="EMBL" id="NCKV01023057">
    <property type="protein sequence ID" value="RWS19751.1"/>
    <property type="molecule type" value="Genomic_DNA"/>
</dbReference>
<reference evidence="7 8" key="1">
    <citation type="journal article" date="2018" name="Gigascience">
        <title>Genomes of trombidid mites reveal novel predicted allergens and laterally-transferred genes associated with secondary metabolism.</title>
        <authorList>
            <person name="Dong X."/>
            <person name="Chaisiri K."/>
            <person name="Xia D."/>
            <person name="Armstrong S.D."/>
            <person name="Fang Y."/>
            <person name="Donnelly M.J."/>
            <person name="Kadowaki T."/>
            <person name="McGarry J.W."/>
            <person name="Darby A.C."/>
            <person name="Makepeace B.L."/>
        </authorList>
    </citation>
    <scope>NUCLEOTIDE SEQUENCE [LARGE SCALE GENOMIC DNA]</scope>
    <source>
        <strain evidence="7">UoL-UT</strain>
    </source>
</reference>
<dbReference type="InterPro" id="IPR016035">
    <property type="entry name" value="Acyl_Trfase/lysoPLipase"/>
</dbReference>
<gene>
    <name evidence="7" type="ORF">B4U80_05298</name>
</gene>